<accession>A0A4U0TMF5</accession>
<dbReference type="AlphaFoldDB" id="A0A4U0TMF5"/>
<evidence type="ECO:0000313" key="2">
    <source>
        <dbReference type="EMBL" id="TKA23124.1"/>
    </source>
</evidence>
<gene>
    <name evidence="2" type="ORF">B0A50_07154</name>
</gene>
<evidence type="ECO:0000256" key="1">
    <source>
        <dbReference type="SAM" id="MobiDB-lite"/>
    </source>
</evidence>
<feature type="compositionally biased region" description="Basic and acidic residues" evidence="1">
    <location>
        <begin position="35"/>
        <end position="50"/>
    </location>
</feature>
<name>A0A4U0TMF5_9PEZI</name>
<proteinExistence type="predicted"/>
<comment type="caution">
    <text evidence="2">The sequence shown here is derived from an EMBL/GenBank/DDBJ whole genome shotgun (WGS) entry which is preliminary data.</text>
</comment>
<dbReference type="OrthoDB" id="17199at2759"/>
<reference evidence="2 3" key="1">
    <citation type="submission" date="2017-03" db="EMBL/GenBank/DDBJ databases">
        <title>Genomes of endolithic fungi from Antarctica.</title>
        <authorList>
            <person name="Coleine C."/>
            <person name="Masonjones S."/>
            <person name="Stajich J.E."/>
        </authorList>
    </citation>
    <scope>NUCLEOTIDE SEQUENCE [LARGE SCALE GENOMIC DNA]</scope>
    <source>
        <strain evidence="2 3">CCFEE 6315</strain>
    </source>
</reference>
<evidence type="ECO:0008006" key="4">
    <source>
        <dbReference type="Google" id="ProtNLM"/>
    </source>
</evidence>
<sequence>MDLTDFEYPILSRFLCFVEKLTGVPAQPLTPMAEEQLKARQQQDEEEGRKAGLPKGVVLGPDGKPPSLSGLPAELRVRIFGYAVPADKLLTVKLHFQSKTRLYTGASLLLVDKRTHKEALPLFYESNTFSISQEAFTTGVTLGRKLETYPNSQHLTYLHLSDLASLPDCSSQPACATHRTSALNLLESILQIPRLRSLSVDYGNGNRMQTTHDLQSFALLKRALKSTTNYILKCVGVGSYTLQDFTRPKLDITFQDRALIRVWEESTPEHIKHIYDLAVSDCDDAKIMAGRSYSDYHLTLRSVGLFLPHDSSIYSPATPGCIPSEFLAIWPQEIRVDLRRLGEPETLAFLEEMDEYLRYWFGAIDFYINKVAKRIRAYGYHARCALAGKDDFL</sequence>
<dbReference type="EMBL" id="NAJL01000060">
    <property type="protein sequence ID" value="TKA23124.1"/>
    <property type="molecule type" value="Genomic_DNA"/>
</dbReference>
<protein>
    <recommendedName>
        <fullName evidence="4">F-box domain-containing protein</fullName>
    </recommendedName>
</protein>
<evidence type="ECO:0000313" key="3">
    <source>
        <dbReference type="Proteomes" id="UP000308549"/>
    </source>
</evidence>
<dbReference type="Proteomes" id="UP000308549">
    <property type="component" value="Unassembled WGS sequence"/>
</dbReference>
<organism evidence="2 3">
    <name type="scientific">Salinomyces thailandicus</name>
    <dbReference type="NCBI Taxonomy" id="706561"/>
    <lineage>
        <taxon>Eukaryota</taxon>
        <taxon>Fungi</taxon>
        <taxon>Dikarya</taxon>
        <taxon>Ascomycota</taxon>
        <taxon>Pezizomycotina</taxon>
        <taxon>Dothideomycetes</taxon>
        <taxon>Dothideomycetidae</taxon>
        <taxon>Mycosphaerellales</taxon>
        <taxon>Teratosphaeriaceae</taxon>
        <taxon>Salinomyces</taxon>
    </lineage>
</organism>
<keyword evidence="3" id="KW-1185">Reference proteome</keyword>
<feature type="region of interest" description="Disordered" evidence="1">
    <location>
        <begin position="35"/>
        <end position="65"/>
    </location>
</feature>